<feature type="transmembrane region" description="Helical" evidence="1">
    <location>
        <begin position="144"/>
        <end position="170"/>
    </location>
</feature>
<feature type="transmembrane region" description="Helical" evidence="1">
    <location>
        <begin position="258"/>
        <end position="279"/>
    </location>
</feature>
<keyword evidence="1" id="KW-0812">Transmembrane</keyword>
<proteinExistence type="predicted"/>
<feature type="transmembrane region" description="Helical" evidence="1">
    <location>
        <begin position="176"/>
        <end position="198"/>
    </location>
</feature>
<evidence type="ECO:0000256" key="1">
    <source>
        <dbReference type="SAM" id="Phobius"/>
    </source>
</evidence>
<evidence type="ECO:0000313" key="3">
    <source>
        <dbReference type="Proteomes" id="UP000256485"/>
    </source>
</evidence>
<feature type="transmembrane region" description="Helical" evidence="1">
    <location>
        <begin position="317"/>
        <end position="338"/>
    </location>
</feature>
<keyword evidence="1" id="KW-1133">Transmembrane helix</keyword>
<keyword evidence="3" id="KW-1185">Reference proteome</keyword>
<comment type="caution">
    <text evidence="2">The sequence shown here is derived from an EMBL/GenBank/DDBJ whole genome shotgun (WGS) entry which is preliminary data.</text>
</comment>
<dbReference type="RefSeq" id="WP_115851120.1">
    <property type="nucleotide sequence ID" value="NZ_QTUC01000001.1"/>
</dbReference>
<feature type="transmembrane region" description="Helical" evidence="1">
    <location>
        <begin position="104"/>
        <end position="123"/>
    </location>
</feature>
<dbReference type="OrthoDB" id="2014935at2"/>
<feature type="transmembrane region" description="Helical" evidence="1">
    <location>
        <begin position="481"/>
        <end position="502"/>
    </location>
</feature>
<dbReference type="Proteomes" id="UP000256485">
    <property type="component" value="Unassembled WGS sequence"/>
</dbReference>
<gene>
    <name evidence="2" type="ORF">DFJ64_3163</name>
</gene>
<keyword evidence="1" id="KW-0472">Membrane</keyword>
<name>A0A3D9VK25_THECX</name>
<feature type="transmembrane region" description="Helical" evidence="1">
    <location>
        <begin position="41"/>
        <end position="59"/>
    </location>
</feature>
<evidence type="ECO:0000313" key="2">
    <source>
        <dbReference type="EMBL" id="REF37711.1"/>
    </source>
</evidence>
<protein>
    <submittedName>
        <fullName evidence="2">ABC-2 type transport system permease protein</fullName>
    </submittedName>
</protein>
<dbReference type="AlphaFoldDB" id="A0A3D9VK25"/>
<feature type="transmembrane region" description="Helical" evidence="1">
    <location>
        <begin position="444"/>
        <end position="469"/>
    </location>
</feature>
<organism evidence="2 3">
    <name type="scientific">Thermasporomyces composti</name>
    <dbReference type="NCBI Taxonomy" id="696763"/>
    <lineage>
        <taxon>Bacteria</taxon>
        <taxon>Bacillati</taxon>
        <taxon>Actinomycetota</taxon>
        <taxon>Actinomycetes</taxon>
        <taxon>Propionibacteriales</taxon>
        <taxon>Nocardioidaceae</taxon>
        <taxon>Thermasporomyces</taxon>
    </lineage>
</organism>
<sequence length="551" mass="57570">MTASTMAPAERGARSRPGTAEPWAGTLALLRLYLRLDRVRIPVWTAAVGLLVAGSVASMEEIYSTPESLQARAALMANPSAVMMTGPAFGLDNYTFGAMVANELSLYLLLAAAIMSILLVVRHTRADEEAGRLEILRALPVGRFAPATAAALTVTLANLLVGAALVVALVGTGMEAASSLAMGVGTALTGLVFGAVAVVTAQLTEHSRAATGMALATLGTAFLVRAVGDVIDNQGSWLSWFSPLAWAQQTRMYVDLRWWPLALSAMTVVVLLAVAVALSQRRDLGAGLRKGRPGPAEATRTLLSPVGLARRLLRGAFLGWALGTFAFALACGSMATSLEDAVVEIPELGEWIAVDLDDLTSSFAASMLSFVAVALLAFAVSAVLRLRTEEEAGRVEAVLVTGSSRLGFLGGWLGCVAVQTLLMAVLTGLGLGLGMWAVTGDVAWVGRLATGALAYLPATYLVAAVAVALYGSAPRWATVTWLPVIWVAFTLFLGTLLDLPSWAMDLSPFTHTPLVPSADVEAAPLLAMAGLALLLTVVGFVTYRRRDIVPG</sequence>
<accession>A0A3D9VK25</accession>
<feature type="transmembrane region" description="Helical" evidence="1">
    <location>
        <begin position="363"/>
        <end position="386"/>
    </location>
</feature>
<feature type="transmembrane region" description="Helical" evidence="1">
    <location>
        <begin position="406"/>
        <end position="438"/>
    </location>
</feature>
<feature type="transmembrane region" description="Helical" evidence="1">
    <location>
        <begin position="522"/>
        <end position="543"/>
    </location>
</feature>
<reference evidence="2 3" key="1">
    <citation type="submission" date="2018-08" db="EMBL/GenBank/DDBJ databases">
        <title>Sequencing the genomes of 1000 actinobacteria strains.</title>
        <authorList>
            <person name="Klenk H.-P."/>
        </authorList>
    </citation>
    <scope>NUCLEOTIDE SEQUENCE [LARGE SCALE GENOMIC DNA]</scope>
    <source>
        <strain evidence="2 3">DSM 22891</strain>
    </source>
</reference>
<dbReference type="EMBL" id="QTUC01000001">
    <property type="protein sequence ID" value="REF37711.1"/>
    <property type="molecule type" value="Genomic_DNA"/>
</dbReference>